<reference evidence="3" key="1">
    <citation type="submission" date="2016-11" db="EMBL/GenBank/DDBJ databases">
        <title>Complete genome sequence of Virgibacillus pantothenticus 21D, a halophilic bacterium isolated from the deep hypersaline anoxic basin Discovery in the Mediterranean Sea.</title>
        <authorList>
            <person name="Zeaiter Z."/>
            <person name="Booth J.M."/>
            <person name="Prosdocimi E.M."/>
            <person name="Mapelli F."/>
            <person name="Fusi M."/>
            <person name="Daffonchio D."/>
            <person name="Borin S."/>
            <person name="Crotti E."/>
        </authorList>
    </citation>
    <scope>NUCLEOTIDE SEQUENCE [LARGE SCALE GENOMIC DNA]</scope>
    <source>
        <strain evidence="3">21D</strain>
    </source>
</reference>
<dbReference type="EMBL" id="CP018622">
    <property type="protein sequence ID" value="AUJ24909.1"/>
    <property type="molecule type" value="Genomic_DNA"/>
</dbReference>
<dbReference type="Gene3D" id="3.20.20.10">
    <property type="entry name" value="Alanine racemase"/>
    <property type="match status" value="1"/>
</dbReference>
<organism evidence="2 3">
    <name type="scientific">Virgibacillus dokdonensis</name>
    <dbReference type="NCBI Taxonomy" id="302167"/>
    <lineage>
        <taxon>Bacteria</taxon>
        <taxon>Bacillati</taxon>
        <taxon>Bacillota</taxon>
        <taxon>Bacilli</taxon>
        <taxon>Bacillales</taxon>
        <taxon>Bacillaceae</taxon>
        <taxon>Virgibacillus</taxon>
    </lineage>
</organism>
<dbReference type="KEGG" id="vpn:A21D_01828"/>
<dbReference type="InterPro" id="IPR051466">
    <property type="entry name" value="D-amino_acid_metab_enzyme"/>
</dbReference>
<dbReference type="STRING" id="302167.GCA_900166595_00542"/>
<dbReference type="InterPro" id="IPR029066">
    <property type="entry name" value="PLP-binding_barrel"/>
</dbReference>
<dbReference type="AlphaFoldDB" id="A0A2K9IYY7"/>
<dbReference type="Proteomes" id="UP000234237">
    <property type="component" value="Chromosome"/>
</dbReference>
<evidence type="ECO:0000313" key="3">
    <source>
        <dbReference type="Proteomes" id="UP000234237"/>
    </source>
</evidence>
<dbReference type="GO" id="GO:0036088">
    <property type="term" value="P:D-serine catabolic process"/>
    <property type="evidence" value="ECO:0007669"/>
    <property type="project" value="TreeGrafter"/>
</dbReference>
<protein>
    <recommendedName>
        <fullName evidence="1">Alanine racemase N-terminal domain-containing protein</fullName>
    </recommendedName>
</protein>
<dbReference type="PANTHER" id="PTHR28004:SF2">
    <property type="entry name" value="D-SERINE DEHYDRATASE"/>
    <property type="match status" value="1"/>
</dbReference>
<evidence type="ECO:0000259" key="1">
    <source>
        <dbReference type="Pfam" id="PF01168"/>
    </source>
</evidence>
<name>A0A2K9IYY7_9BACI</name>
<sequence>MHKQGSHLKSQPRLVLHLDQFDHNCNAIARQANDKTIRIATKSIRSIPVLKRILASSNVFQGLMCYNAQEALFLHNKGFDNILIGYPSVDREALKQIAEVNKNGAHIICMVDHLQQVDMVQQIAKQEKGFIPLCLDIDMSTRYGRKLHFGVRRSPLHKLSDVLAIADYIKKQSHLRLIGAMGYEAQIAGVQDNLPHHLVVNKWMQVLKKQSTPSVKKRRGELVAALKARGFSLLLVNGGGTGSLSTTVKEDAVSEVTVGSGFYSPQLFDYYKQPLGTKPAMFFTLPIVRKAAKNIYTCHGGGYIASGKSGDDKMPVPVYPAGSRLISVEGAGEVQTPVFIPKQSKEIGDIIVFRAAKAGEICERFNDILCISEGKVVGYMPTYRGEGECFY</sequence>
<proteinExistence type="predicted"/>
<accession>A0A2K9IYY7</accession>
<evidence type="ECO:0000313" key="2">
    <source>
        <dbReference type="EMBL" id="AUJ24909.1"/>
    </source>
</evidence>
<dbReference type="PANTHER" id="PTHR28004">
    <property type="entry name" value="ZGC:162816-RELATED"/>
    <property type="match status" value="1"/>
</dbReference>
<dbReference type="GO" id="GO:0008721">
    <property type="term" value="F:D-serine ammonia-lyase activity"/>
    <property type="evidence" value="ECO:0007669"/>
    <property type="project" value="TreeGrafter"/>
</dbReference>
<dbReference type="Pfam" id="PF01168">
    <property type="entry name" value="Ala_racemase_N"/>
    <property type="match status" value="1"/>
</dbReference>
<feature type="domain" description="Alanine racemase N-terminal" evidence="1">
    <location>
        <begin position="17"/>
        <end position="205"/>
    </location>
</feature>
<dbReference type="InterPro" id="IPR001608">
    <property type="entry name" value="Ala_racemase_N"/>
</dbReference>
<gene>
    <name evidence="2" type="ORF">A21D_01828</name>
</gene>
<dbReference type="RefSeq" id="WP_101933286.1">
    <property type="nucleotide sequence ID" value="NZ_CP018622.1"/>
</dbReference>
<dbReference type="SUPFAM" id="SSF51419">
    <property type="entry name" value="PLP-binding barrel"/>
    <property type="match status" value="1"/>
</dbReference>
<dbReference type="CDD" id="cd06813">
    <property type="entry name" value="PLPDE_III_DSD_D-TA_like_2"/>
    <property type="match status" value="1"/>
</dbReference>